<dbReference type="Proteomes" id="UP000573499">
    <property type="component" value="Unassembled WGS sequence"/>
</dbReference>
<keyword evidence="2" id="KW-0732">Signal</keyword>
<feature type="domain" description="NodB homology" evidence="3">
    <location>
        <begin position="64"/>
        <end position="302"/>
    </location>
</feature>
<comment type="subcellular location">
    <subcellularLocation>
        <location evidence="1">Secreted</location>
    </subcellularLocation>
</comment>
<dbReference type="GO" id="GO:0005576">
    <property type="term" value="C:extracellular region"/>
    <property type="evidence" value="ECO:0007669"/>
    <property type="project" value="UniProtKB-SubCell"/>
</dbReference>
<dbReference type="InterPro" id="IPR002509">
    <property type="entry name" value="NODB_dom"/>
</dbReference>
<evidence type="ECO:0000259" key="3">
    <source>
        <dbReference type="PROSITE" id="PS51677"/>
    </source>
</evidence>
<name>A0A7W2IKE3_9BURK</name>
<reference evidence="4 5" key="1">
    <citation type="submission" date="2020-07" db="EMBL/GenBank/DDBJ databases">
        <title>Novel species isolated from subtropical streams in China.</title>
        <authorList>
            <person name="Lu H."/>
        </authorList>
    </citation>
    <scope>NUCLEOTIDE SEQUENCE [LARGE SCALE GENOMIC DNA]</scope>
    <source>
        <strain evidence="4 5">LX47W</strain>
    </source>
</reference>
<dbReference type="PANTHER" id="PTHR34216:SF3">
    <property type="entry name" value="POLY-BETA-1,6-N-ACETYL-D-GLUCOSAMINE N-DEACETYLASE"/>
    <property type="match status" value="1"/>
</dbReference>
<dbReference type="InterPro" id="IPR011330">
    <property type="entry name" value="Glyco_hydro/deAcase_b/a-brl"/>
</dbReference>
<dbReference type="PANTHER" id="PTHR34216">
    <property type="match status" value="1"/>
</dbReference>
<comment type="caution">
    <text evidence="4">The sequence shown here is derived from an EMBL/GenBank/DDBJ whole genome shotgun (WGS) entry which is preliminary data.</text>
</comment>
<dbReference type="GO" id="GO:0005975">
    <property type="term" value="P:carbohydrate metabolic process"/>
    <property type="evidence" value="ECO:0007669"/>
    <property type="project" value="InterPro"/>
</dbReference>
<dbReference type="EMBL" id="JACEZU010000004">
    <property type="protein sequence ID" value="MBA5687286.1"/>
    <property type="molecule type" value="Genomic_DNA"/>
</dbReference>
<dbReference type="PROSITE" id="PS51677">
    <property type="entry name" value="NODB"/>
    <property type="match status" value="1"/>
</dbReference>
<dbReference type="InterPro" id="IPR051398">
    <property type="entry name" value="Polysacch_Deacetylase"/>
</dbReference>
<dbReference type="Pfam" id="PF01522">
    <property type="entry name" value="Polysacc_deac_1"/>
    <property type="match status" value="1"/>
</dbReference>
<protein>
    <submittedName>
        <fullName evidence="4">Polysaccharide deacetylase family protein</fullName>
    </submittedName>
</protein>
<dbReference type="GO" id="GO:0016810">
    <property type="term" value="F:hydrolase activity, acting on carbon-nitrogen (but not peptide) bonds"/>
    <property type="evidence" value="ECO:0007669"/>
    <property type="project" value="InterPro"/>
</dbReference>
<dbReference type="CDD" id="cd10918">
    <property type="entry name" value="CE4_NodB_like_5s_6s"/>
    <property type="match status" value="1"/>
</dbReference>
<dbReference type="Gene3D" id="3.20.20.370">
    <property type="entry name" value="Glycoside hydrolase/deacetylase"/>
    <property type="match status" value="1"/>
</dbReference>
<evidence type="ECO:0000256" key="2">
    <source>
        <dbReference type="ARBA" id="ARBA00022729"/>
    </source>
</evidence>
<sequence length="302" mass="34176">MRWPHRRLSILMYHRIVARRDPLQPAIPDVHQFDQHMRWLRRWCHVLPLAEAARRLRDGALPPRAACLTFDDGYADNVELALPVLRQHGLSACFFIATGYLDGGRMWNDAVIEHVRGAAGPLLDLRHLGLECHPVHDWRHKILALDRLLLRLKYLPFAQRQEIADRLAPPRAPGLMMSCDQVRQLHRAGMELGAHTVRHPILALLPAAAARSEIGAGKMALERLIDGPVPCFAYPNGKPGQDYDGRHVRIVAELGFQAAVSTQAAAAHHACDPLQLPRFTPWDAAPWRFGLRLARSRWQRPV</sequence>
<organism evidence="4 5">
    <name type="scientific">Rugamonas apoptosis</name>
    <dbReference type="NCBI Taxonomy" id="2758570"/>
    <lineage>
        <taxon>Bacteria</taxon>
        <taxon>Pseudomonadati</taxon>
        <taxon>Pseudomonadota</taxon>
        <taxon>Betaproteobacteria</taxon>
        <taxon>Burkholderiales</taxon>
        <taxon>Oxalobacteraceae</taxon>
        <taxon>Telluria group</taxon>
        <taxon>Rugamonas</taxon>
    </lineage>
</organism>
<dbReference type="AlphaFoldDB" id="A0A7W2IKE3"/>
<proteinExistence type="predicted"/>
<dbReference type="SUPFAM" id="SSF88713">
    <property type="entry name" value="Glycoside hydrolase/deacetylase"/>
    <property type="match status" value="1"/>
</dbReference>
<gene>
    <name evidence="4" type="ORF">H3H39_09545</name>
</gene>
<evidence type="ECO:0000313" key="5">
    <source>
        <dbReference type="Proteomes" id="UP000573499"/>
    </source>
</evidence>
<dbReference type="RefSeq" id="WP_182153143.1">
    <property type="nucleotide sequence ID" value="NZ_JACEZU010000004.1"/>
</dbReference>
<keyword evidence="5" id="KW-1185">Reference proteome</keyword>
<evidence type="ECO:0000313" key="4">
    <source>
        <dbReference type="EMBL" id="MBA5687286.1"/>
    </source>
</evidence>
<evidence type="ECO:0000256" key="1">
    <source>
        <dbReference type="ARBA" id="ARBA00004613"/>
    </source>
</evidence>
<accession>A0A7W2IKE3</accession>